<evidence type="ECO:0008006" key="3">
    <source>
        <dbReference type="Google" id="ProtNLM"/>
    </source>
</evidence>
<dbReference type="AlphaFoldDB" id="A0A3M0G5Y4"/>
<comment type="caution">
    <text evidence="1">The sequence shown here is derived from an EMBL/GenBank/DDBJ whole genome shotgun (WGS) entry which is preliminary data.</text>
</comment>
<dbReference type="EMBL" id="REFV01000016">
    <property type="protein sequence ID" value="RMB56519.1"/>
    <property type="molecule type" value="Genomic_DNA"/>
</dbReference>
<dbReference type="Proteomes" id="UP000281985">
    <property type="component" value="Unassembled WGS sequence"/>
</dbReference>
<evidence type="ECO:0000313" key="1">
    <source>
        <dbReference type="EMBL" id="RMB56519.1"/>
    </source>
</evidence>
<gene>
    <name evidence="1" type="ORF">EAX61_14005</name>
</gene>
<accession>A0A3M0G5Y4</accession>
<reference evidence="1 2" key="1">
    <citation type="submission" date="2018-10" db="EMBL/GenBank/DDBJ databases">
        <title>Dokdonia luteus sp. nov., isolated from sea water.</title>
        <authorList>
            <person name="Zhou L.Y."/>
            <person name="Du Z.J."/>
        </authorList>
    </citation>
    <scope>NUCLEOTIDE SEQUENCE [LARGE SCALE GENOMIC DNA]</scope>
    <source>
        <strain evidence="1 2">SH27</strain>
    </source>
</reference>
<sequence>MKKKFVLISLFVLPVVAYIFFASGVYNFDSLPVVLEGVDDLDGYTFAEIDTPYNGDESLQLKDRVTIVGYLGDELKKNVGLTANLNLTVYKYYQGFEEFQAIFFVNEGSTAQAEELKEELARVTDVKKFHIVEITPEEARKHFDSLGTPLAATMRGYSPYVFIVDKELNVRSRDDDKKKTNIYGYDLTQAVETGYLKDDIKVVLAEYRKALRKNNNASPKLEQRRPTKEN</sequence>
<evidence type="ECO:0000313" key="2">
    <source>
        <dbReference type="Proteomes" id="UP000281985"/>
    </source>
</evidence>
<organism evidence="1 2">
    <name type="scientific">Dokdonia sinensis</name>
    <dbReference type="NCBI Taxonomy" id="2479847"/>
    <lineage>
        <taxon>Bacteria</taxon>
        <taxon>Pseudomonadati</taxon>
        <taxon>Bacteroidota</taxon>
        <taxon>Flavobacteriia</taxon>
        <taxon>Flavobacteriales</taxon>
        <taxon>Flavobacteriaceae</taxon>
        <taxon>Dokdonia</taxon>
    </lineage>
</organism>
<proteinExistence type="predicted"/>
<dbReference type="RefSeq" id="WP_121918331.1">
    <property type="nucleotide sequence ID" value="NZ_REFV01000016.1"/>
</dbReference>
<keyword evidence="2" id="KW-1185">Reference proteome</keyword>
<dbReference type="OrthoDB" id="1437325at2"/>
<name>A0A3M0G5Y4_9FLAO</name>
<protein>
    <recommendedName>
        <fullName evidence="3">Thioredoxin family protein</fullName>
    </recommendedName>
</protein>